<keyword evidence="5" id="KW-0378">Hydrolase</keyword>
<dbReference type="GO" id="GO:0016787">
    <property type="term" value="F:hydrolase activity"/>
    <property type="evidence" value="ECO:0007669"/>
    <property type="project" value="UniProtKB-KW"/>
</dbReference>
<keyword evidence="6" id="KW-0472">Membrane</keyword>
<comment type="similarity">
    <text evidence="3 5">Belongs to the pectinacetylesterase family.</text>
</comment>
<comment type="function">
    <text evidence="1 5">Hydrolyzes acetyl esters in homogalacturonan regions of pectin. In type I primary cell wall, galacturonic acid residues of pectin can be acetylated at the O-2 and O-3 positions. Decreasing the degree of acetylation of pectin gels in vitro alters their physical properties.</text>
</comment>
<evidence type="ECO:0000313" key="7">
    <source>
        <dbReference type="EMBL" id="KAL2609908.1"/>
    </source>
</evidence>
<evidence type="ECO:0000256" key="3">
    <source>
        <dbReference type="ARBA" id="ARBA00005784"/>
    </source>
</evidence>
<dbReference type="EMBL" id="JBHFFA010000008">
    <property type="protein sequence ID" value="KAL2609908.1"/>
    <property type="molecule type" value="Genomic_DNA"/>
</dbReference>
<keyword evidence="6" id="KW-1133">Transmembrane helix</keyword>
<dbReference type="PANTHER" id="PTHR21562:SF93">
    <property type="entry name" value="PECTIN ACETYLESTERASE 8"/>
    <property type="match status" value="1"/>
</dbReference>
<organism evidence="7 8">
    <name type="scientific">Riccia fluitans</name>
    <dbReference type="NCBI Taxonomy" id="41844"/>
    <lineage>
        <taxon>Eukaryota</taxon>
        <taxon>Viridiplantae</taxon>
        <taxon>Streptophyta</taxon>
        <taxon>Embryophyta</taxon>
        <taxon>Marchantiophyta</taxon>
        <taxon>Marchantiopsida</taxon>
        <taxon>Marchantiidae</taxon>
        <taxon>Marchantiales</taxon>
        <taxon>Ricciaceae</taxon>
        <taxon>Riccia</taxon>
    </lineage>
</organism>
<evidence type="ECO:0000256" key="5">
    <source>
        <dbReference type="RuleBase" id="RU363114"/>
    </source>
</evidence>
<comment type="subcellular location">
    <subcellularLocation>
        <location evidence="2 5">Secreted</location>
        <location evidence="2 5">Cell wall</location>
    </subcellularLocation>
</comment>
<evidence type="ECO:0000256" key="2">
    <source>
        <dbReference type="ARBA" id="ARBA00004191"/>
    </source>
</evidence>
<reference evidence="7 8" key="1">
    <citation type="submission" date="2024-09" db="EMBL/GenBank/DDBJ databases">
        <title>Chromosome-scale assembly of Riccia fluitans.</title>
        <authorList>
            <person name="Paukszto L."/>
            <person name="Sawicki J."/>
            <person name="Karawczyk K."/>
            <person name="Piernik-Szablinska J."/>
            <person name="Szczecinska M."/>
            <person name="Mazdziarz M."/>
        </authorList>
    </citation>
    <scope>NUCLEOTIDE SEQUENCE [LARGE SCALE GENOMIC DNA]</scope>
    <source>
        <strain evidence="7">Rf_01</strain>
        <tissue evidence="7">Aerial parts of the thallus</tissue>
    </source>
</reference>
<gene>
    <name evidence="7" type="ORF">R1flu_028481</name>
</gene>
<comment type="caution">
    <text evidence="7">The sequence shown here is derived from an EMBL/GenBank/DDBJ whole genome shotgun (WGS) entry which is preliminary data.</text>
</comment>
<dbReference type="GO" id="GO:0071555">
    <property type="term" value="P:cell wall organization"/>
    <property type="evidence" value="ECO:0007669"/>
    <property type="project" value="UniProtKB-KW"/>
</dbReference>
<evidence type="ECO:0000313" key="8">
    <source>
        <dbReference type="Proteomes" id="UP001605036"/>
    </source>
</evidence>
<keyword evidence="5" id="KW-0961">Cell wall biogenesis/degradation</keyword>
<keyword evidence="5" id="KW-0964">Secreted</keyword>
<dbReference type="Proteomes" id="UP001605036">
    <property type="component" value="Unassembled WGS sequence"/>
</dbReference>
<accession>A0ABD1XLS4</accession>
<sequence>MASKFQESAGSRRLFQRGGTWGWLEYSIVIGGAFTLLATLWLAQKYDELCSIWQGEVTDGIFNEDDVPFARIGHTVSITRLEIRRRSVRKFPLISRDQNKSVHSNKSAAVYYRGMRIWKAVMDDLLSKGMANVKKGFFTGCLAGGLASFLHCDQLKELMPKGAKVKCLSDAASSFKLFFPTYLLSLIKTPFFVLNPGYDNWQEFLYCQGEVMTWLIQQVNGKIIRTYPAVPRIR</sequence>
<evidence type="ECO:0000256" key="1">
    <source>
        <dbReference type="ARBA" id="ARBA00003534"/>
    </source>
</evidence>
<keyword evidence="4 5" id="KW-0134">Cell wall</keyword>
<keyword evidence="6" id="KW-0812">Transmembrane</keyword>
<evidence type="ECO:0000256" key="4">
    <source>
        <dbReference type="ARBA" id="ARBA00022512"/>
    </source>
</evidence>
<evidence type="ECO:0000256" key="6">
    <source>
        <dbReference type="SAM" id="Phobius"/>
    </source>
</evidence>
<keyword evidence="8" id="KW-1185">Reference proteome</keyword>
<dbReference type="Pfam" id="PF03283">
    <property type="entry name" value="PAE"/>
    <property type="match status" value="1"/>
</dbReference>
<feature type="transmembrane region" description="Helical" evidence="6">
    <location>
        <begin position="21"/>
        <end position="43"/>
    </location>
</feature>
<proteinExistence type="inferred from homology"/>
<dbReference type="AlphaFoldDB" id="A0ABD1XLS4"/>
<dbReference type="EC" id="3.1.1.-" evidence="5"/>
<dbReference type="InterPro" id="IPR004963">
    <property type="entry name" value="PAE/NOTUM"/>
</dbReference>
<protein>
    <recommendedName>
        <fullName evidence="5">Pectin acetylesterase</fullName>
        <ecNumber evidence="5">3.1.1.-</ecNumber>
    </recommendedName>
</protein>
<dbReference type="PANTHER" id="PTHR21562">
    <property type="entry name" value="NOTUM-RELATED"/>
    <property type="match status" value="1"/>
</dbReference>
<name>A0ABD1XLS4_9MARC</name>